<gene>
    <name evidence="4" type="ordered locus">MTR_2g104420</name>
</gene>
<dbReference type="EMBL" id="CM001218">
    <property type="protein sequence ID" value="AES68208.1"/>
    <property type="molecule type" value="Genomic_DNA"/>
</dbReference>
<dbReference type="Proteomes" id="UP000002051">
    <property type="component" value="Chromosome 2"/>
</dbReference>
<proteinExistence type="predicted"/>
<dbReference type="STRING" id="3880.G7IM98"/>
<evidence type="ECO:0000313" key="4">
    <source>
        <dbReference type="EMBL" id="AES68208.1"/>
    </source>
</evidence>
<evidence type="ECO:0000259" key="3">
    <source>
        <dbReference type="Pfam" id="PF16987"/>
    </source>
</evidence>
<dbReference type="InterPro" id="IPR036546">
    <property type="entry name" value="MED15_KIX"/>
</dbReference>
<protein>
    <recommendedName>
        <fullName evidence="3">Mediator complex subunit 15 KIX domain-containing protein</fullName>
    </recommendedName>
</protein>
<comment type="subcellular location">
    <subcellularLocation>
        <location evidence="1">Nucleus</location>
    </subcellularLocation>
</comment>
<reference evidence="4 6" key="1">
    <citation type="journal article" date="2011" name="Nature">
        <title>The Medicago genome provides insight into the evolution of rhizobial symbioses.</title>
        <authorList>
            <person name="Young N.D."/>
            <person name="Debelle F."/>
            <person name="Oldroyd G.E."/>
            <person name="Geurts R."/>
            <person name="Cannon S.B."/>
            <person name="Udvardi M.K."/>
            <person name="Benedito V.A."/>
            <person name="Mayer K.F."/>
            <person name="Gouzy J."/>
            <person name="Schoof H."/>
            <person name="Van de Peer Y."/>
            <person name="Proost S."/>
            <person name="Cook D.R."/>
            <person name="Meyers B.C."/>
            <person name="Spannagl M."/>
            <person name="Cheung F."/>
            <person name="De Mita S."/>
            <person name="Krishnakumar V."/>
            <person name="Gundlach H."/>
            <person name="Zhou S."/>
            <person name="Mudge J."/>
            <person name="Bharti A.K."/>
            <person name="Murray J.D."/>
            <person name="Naoumkina M.A."/>
            <person name="Rosen B."/>
            <person name="Silverstein K.A."/>
            <person name="Tang H."/>
            <person name="Rombauts S."/>
            <person name="Zhao P.X."/>
            <person name="Zhou P."/>
            <person name="Barbe V."/>
            <person name="Bardou P."/>
            <person name="Bechner M."/>
            <person name="Bellec A."/>
            <person name="Berger A."/>
            <person name="Berges H."/>
            <person name="Bidwell S."/>
            <person name="Bisseling T."/>
            <person name="Choisne N."/>
            <person name="Couloux A."/>
            <person name="Denny R."/>
            <person name="Deshpande S."/>
            <person name="Dai X."/>
            <person name="Doyle J.J."/>
            <person name="Dudez A.M."/>
            <person name="Farmer A.D."/>
            <person name="Fouteau S."/>
            <person name="Franken C."/>
            <person name="Gibelin C."/>
            <person name="Gish J."/>
            <person name="Goldstein S."/>
            <person name="Gonzalez A.J."/>
            <person name="Green P.J."/>
            <person name="Hallab A."/>
            <person name="Hartog M."/>
            <person name="Hua A."/>
            <person name="Humphray S.J."/>
            <person name="Jeong D.H."/>
            <person name="Jing Y."/>
            <person name="Jocker A."/>
            <person name="Kenton S.M."/>
            <person name="Kim D.J."/>
            <person name="Klee K."/>
            <person name="Lai H."/>
            <person name="Lang C."/>
            <person name="Lin S."/>
            <person name="Macmil S.L."/>
            <person name="Magdelenat G."/>
            <person name="Matthews L."/>
            <person name="McCorrison J."/>
            <person name="Monaghan E.L."/>
            <person name="Mun J.H."/>
            <person name="Najar F.Z."/>
            <person name="Nicholson C."/>
            <person name="Noirot C."/>
            <person name="O'Bleness M."/>
            <person name="Paule C.R."/>
            <person name="Poulain J."/>
            <person name="Prion F."/>
            <person name="Qin B."/>
            <person name="Qu C."/>
            <person name="Retzel E.F."/>
            <person name="Riddle C."/>
            <person name="Sallet E."/>
            <person name="Samain S."/>
            <person name="Samson N."/>
            <person name="Sanders I."/>
            <person name="Saurat O."/>
            <person name="Scarpelli C."/>
            <person name="Schiex T."/>
            <person name="Segurens B."/>
            <person name="Severin A.J."/>
            <person name="Sherrier D.J."/>
            <person name="Shi R."/>
            <person name="Sims S."/>
            <person name="Singer S.R."/>
            <person name="Sinharoy S."/>
            <person name="Sterck L."/>
            <person name="Viollet A."/>
            <person name="Wang B.B."/>
            <person name="Wang K."/>
            <person name="Wang M."/>
            <person name="Wang X."/>
            <person name="Warfsmann J."/>
            <person name="Weissenbach J."/>
            <person name="White D.D."/>
            <person name="White J.D."/>
            <person name="Wiley G.B."/>
            <person name="Wincker P."/>
            <person name="Xing Y."/>
            <person name="Yang L."/>
            <person name="Yao Z."/>
            <person name="Ying F."/>
            <person name="Zhai J."/>
            <person name="Zhou L."/>
            <person name="Zuber A."/>
            <person name="Denarie J."/>
            <person name="Dixon R.A."/>
            <person name="May G.D."/>
            <person name="Schwartz D.C."/>
            <person name="Rogers J."/>
            <person name="Quetier F."/>
            <person name="Town C.D."/>
            <person name="Roe B.A."/>
        </authorList>
    </citation>
    <scope>NUCLEOTIDE SEQUENCE [LARGE SCALE GENOMIC DNA]</scope>
    <source>
        <strain evidence="4">A17</strain>
        <strain evidence="5 6">cv. Jemalong A17</strain>
    </source>
</reference>
<keyword evidence="6" id="KW-1185">Reference proteome</keyword>
<evidence type="ECO:0000313" key="5">
    <source>
        <dbReference type="EnsemblPlants" id="AES68208"/>
    </source>
</evidence>
<evidence type="ECO:0000313" key="6">
    <source>
        <dbReference type="Proteomes" id="UP000002051"/>
    </source>
</evidence>
<name>G7IM98_MEDTR</name>
<feature type="domain" description="Mediator complex subunit 15 KIX" evidence="3">
    <location>
        <begin position="149"/>
        <end position="190"/>
    </location>
</feature>
<evidence type="ECO:0000256" key="2">
    <source>
        <dbReference type="ARBA" id="ARBA00023242"/>
    </source>
</evidence>
<dbReference type="EnsemblPlants" id="AES68208">
    <property type="protein sequence ID" value="AES68208"/>
    <property type="gene ID" value="MTR_2g104420"/>
</dbReference>
<keyword evidence="2" id="KW-0539">Nucleus</keyword>
<dbReference type="PaxDb" id="3880-AES68208"/>
<dbReference type="GO" id="GO:0005634">
    <property type="term" value="C:nucleus"/>
    <property type="evidence" value="ECO:0007669"/>
    <property type="project" value="UniProtKB-SubCell"/>
</dbReference>
<dbReference type="HOGENOM" id="CLU_1430003_0_0_1"/>
<accession>G7IM98</accession>
<reference evidence="5" key="3">
    <citation type="submission" date="2015-04" db="UniProtKB">
        <authorList>
            <consortium name="EnsemblPlants"/>
        </authorList>
    </citation>
    <scope>IDENTIFICATION</scope>
    <source>
        <strain evidence="5">cv. Jemalong A17</strain>
    </source>
</reference>
<sequence>MKASGEKLIGWLGILGFAPPEVSGSIPSGANFGGLSPYRVCSGFKRGSPQVGGGIDPFGLVDSFQKKKKLLHDNLTLQKILGDQLIDSKQRESYLTRKLLLEPTHNITVNHCSRHHRNILLRRIPPPSVFSVNLMDTINQGAELNMDPSDWRGQFPAESRQRIVNKILETLKSHLLVSGEEGLHELWKIA</sequence>
<reference evidence="4 6" key="2">
    <citation type="journal article" date="2014" name="BMC Genomics">
        <title>An improved genome release (version Mt4.0) for the model legume Medicago truncatula.</title>
        <authorList>
            <person name="Tang H."/>
            <person name="Krishnakumar V."/>
            <person name="Bidwell S."/>
            <person name="Rosen B."/>
            <person name="Chan A."/>
            <person name="Zhou S."/>
            <person name="Gentzbittel L."/>
            <person name="Childs K.L."/>
            <person name="Yandell M."/>
            <person name="Gundlach H."/>
            <person name="Mayer K.F."/>
            <person name="Schwartz D.C."/>
            <person name="Town C.D."/>
        </authorList>
    </citation>
    <scope>GENOME REANNOTATION</scope>
    <source>
        <strain evidence="5 6">cv. Jemalong A17</strain>
    </source>
</reference>
<dbReference type="AlphaFoldDB" id="G7IM98"/>
<evidence type="ECO:0000256" key="1">
    <source>
        <dbReference type="ARBA" id="ARBA00004123"/>
    </source>
</evidence>
<organism evidence="4 6">
    <name type="scientific">Medicago truncatula</name>
    <name type="common">Barrel medic</name>
    <name type="synonym">Medicago tribuloides</name>
    <dbReference type="NCBI Taxonomy" id="3880"/>
    <lineage>
        <taxon>Eukaryota</taxon>
        <taxon>Viridiplantae</taxon>
        <taxon>Streptophyta</taxon>
        <taxon>Embryophyta</taxon>
        <taxon>Tracheophyta</taxon>
        <taxon>Spermatophyta</taxon>
        <taxon>Magnoliopsida</taxon>
        <taxon>eudicotyledons</taxon>
        <taxon>Gunneridae</taxon>
        <taxon>Pentapetalae</taxon>
        <taxon>rosids</taxon>
        <taxon>fabids</taxon>
        <taxon>Fabales</taxon>
        <taxon>Fabaceae</taxon>
        <taxon>Papilionoideae</taxon>
        <taxon>50 kb inversion clade</taxon>
        <taxon>NPAAA clade</taxon>
        <taxon>Hologalegina</taxon>
        <taxon>IRL clade</taxon>
        <taxon>Trifolieae</taxon>
        <taxon>Medicago</taxon>
    </lineage>
</organism>
<dbReference type="Pfam" id="PF16987">
    <property type="entry name" value="KIX_2"/>
    <property type="match status" value="1"/>
</dbReference>